<feature type="compositionally biased region" description="Basic residues" evidence="1">
    <location>
        <begin position="53"/>
        <end position="62"/>
    </location>
</feature>
<feature type="region of interest" description="Disordered" evidence="1">
    <location>
        <begin position="254"/>
        <end position="275"/>
    </location>
</feature>
<feature type="region of interest" description="Disordered" evidence="1">
    <location>
        <begin position="767"/>
        <end position="898"/>
    </location>
</feature>
<dbReference type="InterPro" id="IPR041078">
    <property type="entry name" value="Plavaka"/>
</dbReference>
<sequence length="978" mass="109840">MDDEEFQQPLEWSRKCLCGKLFYQLNSYSNHINSCKKYRRSAEAALGEAKARYQSRKSKRGTGKQSLSSRYHDDDLDVDHPSPGSSTQSVERRPATATSSLGGTVDHDVIMGGLRPPQGDQGEAPQDGFHPPHEHPPQGDQGEAPQDEDQPEAMVVEVPFAQYGRGHQTYQPIQHYKDFEATSTIPFNIPSTLPVDDADALPPSAPDVEKEVSPCEVLRRTVFDDRSWKTTLPNQFGLYKKYWTLETRPHDPDSFVTNEDLCEDDEESDESQEPVNSNLKKNLFFPFPNWSSFRLGEWYWDDSQEKGKESFWKLIDILTSDDFSTKDIRAANWDRINLTLGASEFEEAVHGFEWLNDGTSWLTATVQLEVPFNRTSIDPGVHHYEVQNFLPSELRWNPKAGGGDDGPDVRVYSELYNSPAFLDAYKEVQNLPPEEKESDLPRYIVALMFASDETMLASFGASNLWPLYMMFGNESKHRRGKSSLKLFEEVAYFQSVPDEFQDWYLNLSGKKNVVRRRFYPRILTYAADYPEKVTVVGIRSLGDYPCPCCLVALTDVHNMGTPHDLALRKEQRRKDDTERRRKIDSAWKIIFKQNYSVNTDEVEKLLKPTSLVPSRNAFSERLSPLGLDVYRLIAVDILHEVEIGVWKSLFIQLLRLLEAIDTSSLNVLNRRSNVSEMKQLAARDYKDILQCAMAAFEGLIPAGHGSQVQDLLFVFAHWHSLAKLKLHTDDTLSMLDEWTVKLGTESRLFIAVTCEVYETRKLKREYQSRKRNEARKKAKSAPANAGTMNPTPTTTKVQTAASPKGGEAQAQNSGVDNVPAPSRAKGRKGKGSSTSKTTKAKPQARSSTAGGSSDVPAQAPSSATQSRARAATATQFPTSSHTVGEAPQADDPMGPIQAGLSSETQAALASTTRSVSENADARRLKTWTLNTSKFHTLGDVANYIRRFGTTDSYSTQLVGLLLFLAQQRNSRQMAHPFW</sequence>
<evidence type="ECO:0000256" key="1">
    <source>
        <dbReference type="SAM" id="MobiDB-lite"/>
    </source>
</evidence>
<gene>
    <name evidence="2" type="ORF">FA13DRAFT_1713107</name>
</gene>
<protein>
    <submittedName>
        <fullName evidence="2">Uncharacterized protein</fullName>
    </submittedName>
</protein>
<keyword evidence="3" id="KW-1185">Reference proteome</keyword>
<proteinExistence type="predicted"/>
<feature type="compositionally biased region" description="Acidic residues" evidence="1">
    <location>
        <begin position="260"/>
        <end position="272"/>
    </location>
</feature>
<dbReference type="OrthoDB" id="3269417at2759"/>
<evidence type="ECO:0000313" key="2">
    <source>
        <dbReference type="EMBL" id="TEB26765.1"/>
    </source>
</evidence>
<feature type="compositionally biased region" description="Low complexity" evidence="1">
    <location>
        <begin position="831"/>
        <end position="841"/>
    </location>
</feature>
<organism evidence="2 3">
    <name type="scientific">Coprinellus micaceus</name>
    <name type="common">Glistening ink-cap mushroom</name>
    <name type="synonym">Coprinus micaceus</name>
    <dbReference type="NCBI Taxonomy" id="71717"/>
    <lineage>
        <taxon>Eukaryota</taxon>
        <taxon>Fungi</taxon>
        <taxon>Dikarya</taxon>
        <taxon>Basidiomycota</taxon>
        <taxon>Agaricomycotina</taxon>
        <taxon>Agaricomycetes</taxon>
        <taxon>Agaricomycetidae</taxon>
        <taxon>Agaricales</taxon>
        <taxon>Agaricineae</taxon>
        <taxon>Psathyrellaceae</taxon>
        <taxon>Coprinellus</taxon>
    </lineage>
</organism>
<name>A0A4Y7SY33_COPMI</name>
<feature type="compositionally biased region" description="Polar residues" evidence="1">
    <location>
        <begin position="786"/>
        <end position="801"/>
    </location>
</feature>
<evidence type="ECO:0000313" key="3">
    <source>
        <dbReference type="Proteomes" id="UP000298030"/>
    </source>
</evidence>
<dbReference type="Proteomes" id="UP000298030">
    <property type="component" value="Unassembled WGS sequence"/>
</dbReference>
<dbReference type="Pfam" id="PF18759">
    <property type="entry name" value="Plavaka"/>
    <property type="match status" value="1"/>
</dbReference>
<accession>A0A4Y7SY33</accession>
<feature type="region of interest" description="Disordered" evidence="1">
    <location>
        <begin position="45"/>
        <end position="150"/>
    </location>
</feature>
<dbReference type="STRING" id="71717.A0A4Y7SY33"/>
<comment type="caution">
    <text evidence="2">The sequence shown here is derived from an EMBL/GenBank/DDBJ whole genome shotgun (WGS) entry which is preliminary data.</text>
</comment>
<feature type="compositionally biased region" description="Low complexity" evidence="1">
    <location>
        <begin position="856"/>
        <end position="875"/>
    </location>
</feature>
<dbReference type="AlphaFoldDB" id="A0A4Y7SY33"/>
<reference evidence="2 3" key="1">
    <citation type="journal article" date="2019" name="Nat. Ecol. Evol.">
        <title>Megaphylogeny resolves global patterns of mushroom evolution.</title>
        <authorList>
            <person name="Varga T."/>
            <person name="Krizsan K."/>
            <person name="Foldi C."/>
            <person name="Dima B."/>
            <person name="Sanchez-Garcia M."/>
            <person name="Sanchez-Ramirez S."/>
            <person name="Szollosi G.J."/>
            <person name="Szarkandi J.G."/>
            <person name="Papp V."/>
            <person name="Albert L."/>
            <person name="Andreopoulos W."/>
            <person name="Angelini C."/>
            <person name="Antonin V."/>
            <person name="Barry K.W."/>
            <person name="Bougher N.L."/>
            <person name="Buchanan P."/>
            <person name="Buyck B."/>
            <person name="Bense V."/>
            <person name="Catcheside P."/>
            <person name="Chovatia M."/>
            <person name="Cooper J."/>
            <person name="Damon W."/>
            <person name="Desjardin D."/>
            <person name="Finy P."/>
            <person name="Geml J."/>
            <person name="Haridas S."/>
            <person name="Hughes K."/>
            <person name="Justo A."/>
            <person name="Karasinski D."/>
            <person name="Kautmanova I."/>
            <person name="Kiss B."/>
            <person name="Kocsube S."/>
            <person name="Kotiranta H."/>
            <person name="LaButti K.M."/>
            <person name="Lechner B.E."/>
            <person name="Liimatainen K."/>
            <person name="Lipzen A."/>
            <person name="Lukacs Z."/>
            <person name="Mihaltcheva S."/>
            <person name="Morgado L.N."/>
            <person name="Niskanen T."/>
            <person name="Noordeloos M.E."/>
            <person name="Ohm R.A."/>
            <person name="Ortiz-Santana B."/>
            <person name="Ovrebo C."/>
            <person name="Racz N."/>
            <person name="Riley R."/>
            <person name="Savchenko A."/>
            <person name="Shiryaev A."/>
            <person name="Soop K."/>
            <person name="Spirin V."/>
            <person name="Szebenyi C."/>
            <person name="Tomsovsky M."/>
            <person name="Tulloss R.E."/>
            <person name="Uehling J."/>
            <person name="Grigoriev I.V."/>
            <person name="Vagvolgyi C."/>
            <person name="Papp T."/>
            <person name="Martin F.M."/>
            <person name="Miettinen O."/>
            <person name="Hibbett D.S."/>
            <person name="Nagy L.G."/>
        </authorList>
    </citation>
    <scope>NUCLEOTIDE SEQUENCE [LARGE SCALE GENOMIC DNA]</scope>
    <source>
        <strain evidence="2 3">FP101781</strain>
    </source>
</reference>
<dbReference type="EMBL" id="QPFP01000046">
    <property type="protein sequence ID" value="TEB26765.1"/>
    <property type="molecule type" value="Genomic_DNA"/>
</dbReference>